<dbReference type="Proteomes" id="UP000324800">
    <property type="component" value="Unassembled WGS sequence"/>
</dbReference>
<organism evidence="2 3">
    <name type="scientific">Streblomastix strix</name>
    <dbReference type="NCBI Taxonomy" id="222440"/>
    <lineage>
        <taxon>Eukaryota</taxon>
        <taxon>Metamonada</taxon>
        <taxon>Preaxostyla</taxon>
        <taxon>Oxymonadida</taxon>
        <taxon>Streblomastigidae</taxon>
        <taxon>Streblomastix</taxon>
    </lineage>
</organism>
<evidence type="ECO:0000313" key="3">
    <source>
        <dbReference type="Proteomes" id="UP000324800"/>
    </source>
</evidence>
<gene>
    <name evidence="2" type="ORF">EZS28_002332</name>
</gene>
<dbReference type="PROSITE" id="PS50096">
    <property type="entry name" value="IQ"/>
    <property type="match status" value="1"/>
</dbReference>
<feature type="region of interest" description="Disordered" evidence="1">
    <location>
        <begin position="68"/>
        <end position="103"/>
    </location>
</feature>
<protein>
    <submittedName>
        <fullName evidence="2">Uncharacterized protein</fullName>
    </submittedName>
</protein>
<feature type="compositionally biased region" description="Basic and acidic residues" evidence="1">
    <location>
        <begin position="68"/>
        <end position="93"/>
    </location>
</feature>
<comment type="caution">
    <text evidence="2">The sequence shown here is derived from an EMBL/GenBank/DDBJ whole genome shotgun (WGS) entry which is preliminary data.</text>
</comment>
<evidence type="ECO:0000256" key="1">
    <source>
        <dbReference type="SAM" id="MobiDB-lite"/>
    </source>
</evidence>
<dbReference type="AlphaFoldDB" id="A0A5J4X4I1"/>
<reference evidence="2 3" key="1">
    <citation type="submission" date="2019-03" db="EMBL/GenBank/DDBJ databases">
        <title>Single cell metagenomics reveals metabolic interactions within the superorganism composed of flagellate Streblomastix strix and complex community of Bacteroidetes bacteria on its surface.</title>
        <authorList>
            <person name="Treitli S.C."/>
            <person name="Kolisko M."/>
            <person name="Husnik F."/>
            <person name="Keeling P."/>
            <person name="Hampl V."/>
        </authorList>
    </citation>
    <scope>NUCLEOTIDE SEQUENCE [LARGE SCALE GENOMIC DNA]</scope>
    <source>
        <strain evidence="2">ST1C</strain>
    </source>
</reference>
<sequence>MGNNHHEKLYPNKDLPSNVKITRISINYSIVKDNEIQGNRKRNERVQVNIRGRTERQYYDTNQKKVEKIVQSNSHDKESKLEIEKDTRRESIEQRYSTPPLQD</sequence>
<accession>A0A5J4X4I1</accession>
<name>A0A5J4X4I1_9EUKA</name>
<dbReference type="EMBL" id="SNRW01000280">
    <property type="protein sequence ID" value="KAA6402144.1"/>
    <property type="molecule type" value="Genomic_DNA"/>
</dbReference>
<feature type="compositionally biased region" description="Polar residues" evidence="1">
    <location>
        <begin position="94"/>
        <end position="103"/>
    </location>
</feature>
<evidence type="ECO:0000313" key="2">
    <source>
        <dbReference type="EMBL" id="KAA6402144.1"/>
    </source>
</evidence>
<proteinExistence type="predicted"/>